<keyword evidence="5" id="KW-1064">Adaptive immunity</keyword>
<dbReference type="OrthoDB" id="10043043at2759"/>
<dbReference type="PANTHER" id="PTHR19944">
    <property type="entry name" value="MHC CLASS II-RELATED"/>
    <property type="match status" value="1"/>
</dbReference>
<name>V8N2G1_OPHHA</name>
<dbReference type="InterPro" id="IPR014745">
    <property type="entry name" value="MHC_II_a/b_N"/>
</dbReference>
<comment type="caution">
    <text evidence="12">The sequence shown here is derived from an EMBL/GenBank/DDBJ whole genome shotgun (WGS) entry which is preliminary data.</text>
</comment>
<evidence type="ECO:0000313" key="12">
    <source>
        <dbReference type="EMBL" id="ETE56449.1"/>
    </source>
</evidence>
<proteinExistence type="predicted"/>
<evidence type="ECO:0000256" key="7">
    <source>
        <dbReference type="ARBA" id="ARBA00023157"/>
    </source>
</evidence>
<dbReference type="GO" id="GO:0002504">
    <property type="term" value="P:antigen processing and presentation of peptide or polysaccharide antigen via MHC class II"/>
    <property type="evidence" value="ECO:0007669"/>
    <property type="project" value="UniProtKB-KW"/>
</dbReference>
<feature type="signal peptide" evidence="10">
    <location>
        <begin position="1"/>
        <end position="17"/>
    </location>
</feature>
<evidence type="ECO:0000256" key="3">
    <source>
        <dbReference type="ARBA" id="ARBA00022859"/>
    </source>
</evidence>
<dbReference type="SMART" id="SM00921">
    <property type="entry name" value="MHC_II_beta"/>
    <property type="match status" value="1"/>
</dbReference>
<feature type="chain" id="PRO_5004771375" description="MHC class II beta chain N-terminal domain-containing protein" evidence="10">
    <location>
        <begin position="18"/>
        <end position="103"/>
    </location>
</feature>
<dbReference type="SUPFAM" id="SSF54452">
    <property type="entry name" value="MHC antigen-recognition domain"/>
    <property type="match status" value="1"/>
</dbReference>
<keyword evidence="7" id="KW-1015">Disulfide bond</keyword>
<keyword evidence="6" id="KW-0472">Membrane</keyword>
<dbReference type="Pfam" id="PF00969">
    <property type="entry name" value="MHC_II_beta"/>
    <property type="match status" value="1"/>
</dbReference>
<dbReference type="Gene3D" id="3.10.320.10">
    <property type="entry name" value="Class II Histocompatibility Antigen, M Beta Chain, Chain B, domain 1"/>
    <property type="match status" value="1"/>
</dbReference>
<gene>
    <name evidence="12" type="ORF">L345_17840</name>
</gene>
<dbReference type="Proteomes" id="UP000018936">
    <property type="component" value="Unassembled WGS sequence"/>
</dbReference>
<feature type="non-terminal residue" evidence="12">
    <location>
        <position position="103"/>
    </location>
</feature>
<evidence type="ECO:0000256" key="4">
    <source>
        <dbReference type="ARBA" id="ARBA00022989"/>
    </source>
</evidence>
<evidence type="ECO:0000256" key="6">
    <source>
        <dbReference type="ARBA" id="ARBA00023136"/>
    </source>
</evidence>
<evidence type="ECO:0000256" key="2">
    <source>
        <dbReference type="ARBA" id="ARBA00022692"/>
    </source>
</evidence>
<evidence type="ECO:0000256" key="5">
    <source>
        <dbReference type="ARBA" id="ARBA00023130"/>
    </source>
</evidence>
<keyword evidence="8" id="KW-0325">Glycoprotein</keyword>
<dbReference type="GO" id="GO:0002250">
    <property type="term" value="P:adaptive immune response"/>
    <property type="evidence" value="ECO:0007669"/>
    <property type="project" value="UniProtKB-KW"/>
</dbReference>
<keyword evidence="9" id="KW-0491">MHC II</keyword>
<keyword evidence="3" id="KW-0391">Immunity</keyword>
<evidence type="ECO:0000256" key="9">
    <source>
        <dbReference type="ARBA" id="ARBA00023182"/>
    </source>
</evidence>
<protein>
    <recommendedName>
        <fullName evidence="11">MHC class II beta chain N-terminal domain-containing protein</fullName>
    </recommendedName>
</protein>
<reference evidence="12 13" key="1">
    <citation type="journal article" date="2013" name="Proc. Natl. Acad. Sci. U.S.A.">
        <title>The king cobra genome reveals dynamic gene evolution and adaptation in the snake venom system.</title>
        <authorList>
            <person name="Vonk F.J."/>
            <person name="Casewell N.R."/>
            <person name="Henkel C.V."/>
            <person name="Heimberg A.M."/>
            <person name="Jansen H.J."/>
            <person name="McCleary R.J."/>
            <person name="Kerkkamp H.M."/>
            <person name="Vos R.A."/>
            <person name="Guerreiro I."/>
            <person name="Calvete J.J."/>
            <person name="Wuster W."/>
            <person name="Woods A.E."/>
            <person name="Logan J.M."/>
            <person name="Harrison R.A."/>
            <person name="Castoe T.A."/>
            <person name="de Koning A.P."/>
            <person name="Pollock D.D."/>
            <person name="Yandell M."/>
            <person name="Calderon D."/>
            <person name="Renjifo C."/>
            <person name="Currier R.B."/>
            <person name="Salgado D."/>
            <person name="Pla D."/>
            <person name="Sanz L."/>
            <person name="Hyder A.S."/>
            <person name="Ribeiro J.M."/>
            <person name="Arntzen J.W."/>
            <person name="van den Thillart G.E."/>
            <person name="Boetzer M."/>
            <person name="Pirovano W."/>
            <person name="Dirks R.P."/>
            <person name="Spaink H.P."/>
            <person name="Duboule D."/>
            <person name="McGlinn E."/>
            <person name="Kini R.M."/>
            <person name="Richardson M.K."/>
        </authorList>
    </citation>
    <scope>NUCLEOTIDE SEQUENCE</scope>
    <source>
        <tissue evidence="12">Blood</tissue>
    </source>
</reference>
<dbReference type="PANTHER" id="PTHR19944:SF99">
    <property type="entry name" value="HLA CLASS II HISTOCOMPATIBILITY ANTIGEN, DRB1 BETA CHAIN"/>
    <property type="match status" value="1"/>
</dbReference>
<dbReference type="AlphaFoldDB" id="V8N2G1"/>
<dbReference type="InterPro" id="IPR050160">
    <property type="entry name" value="MHC/Immunoglobulin"/>
</dbReference>
<keyword evidence="4" id="KW-1133">Transmembrane helix</keyword>
<feature type="domain" description="MHC class II beta chain N-terminal" evidence="11">
    <location>
        <begin position="15"/>
        <end position="89"/>
    </location>
</feature>
<evidence type="ECO:0000259" key="11">
    <source>
        <dbReference type="SMART" id="SM00921"/>
    </source>
</evidence>
<keyword evidence="13" id="KW-1185">Reference proteome</keyword>
<dbReference type="InterPro" id="IPR000353">
    <property type="entry name" value="MHC_II_b_N"/>
</dbReference>
<organism evidence="12 13">
    <name type="scientific">Ophiophagus hannah</name>
    <name type="common">King cobra</name>
    <name type="synonym">Naja hannah</name>
    <dbReference type="NCBI Taxonomy" id="8665"/>
    <lineage>
        <taxon>Eukaryota</taxon>
        <taxon>Metazoa</taxon>
        <taxon>Chordata</taxon>
        <taxon>Craniata</taxon>
        <taxon>Vertebrata</taxon>
        <taxon>Euteleostomi</taxon>
        <taxon>Lepidosauria</taxon>
        <taxon>Squamata</taxon>
        <taxon>Bifurcata</taxon>
        <taxon>Unidentata</taxon>
        <taxon>Episquamata</taxon>
        <taxon>Toxicofera</taxon>
        <taxon>Serpentes</taxon>
        <taxon>Colubroidea</taxon>
        <taxon>Elapidae</taxon>
        <taxon>Elapinae</taxon>
        <taxon>Ophiophagus</taxon>
    </lineage>
</organism>
<evidence type="ECO:0000256" key="10">
    <source>
        <dbReference type="SAM" id="SignalP"/>
    </source>
</evidence>
<evidence type="ECO:0000256" key="1">
    <source>
        <dbReference type="ARBA" id="ARBA00004479"/>
    </source>
</evidence>
<keyword evidence="2" id="KW-0812">Transmembrane</keyword>
<dbReference type="GO" id="GO:0042613">
    <property type="term" value="C:MHC class II protein complex"/>
    <property type="evidence" value="ECO:0007669"/>
    <property type="project" value="UniProtKB-KW"/>
</dbReference>
<dbReference type="EMBL" id="AZIM01021813">
    <property type="protein sequence ID" value="ETE56449.1"/>
    <property type="molecule type" value="Genomic_DNA"/>
</dbReference>
<feature type="non-terminal residue" evidence="12">
    <location>
        <position position="1"/>
    </location>
</feature>
<dbReference type="FunFam" id="3.10.320.10:FF:000001">
    <property type="entry name" value="HLA class II histocompatibility antigen, DRB1-1 beta chain"/>
    <property type="match status" value="1"/>
</dbReference>
<dbReference type="InterPro" id="IPR011162">
    <property type="entry name" value="MHC_I/II-like_Ag-recog"/>
</dbReference>
<evidence type="ECO:0000313" key="13">
    <source>
        <dbReference type="Proteomes" id="UP000018936"/>
    </source>
</evidence>
<comment type="subcellular location">
    <subcellularLocation>
        <location evidence="1">Membrane</location>
        <topology evidence="1">Single-pass type I membrane protein</topology>
    </subcellularLocation>
</comment>
<sequence length="103" mass="12010">MALLLAAHFLIQAKTECHFLNGTQRVRFLVWYIYDRQEFVCFDSDLGKNVAVMALGEGDADKWNGDEQILQNQKAQVDRLCRRNYLLGSYEAAKREERLIGRR</sequence>
<keyword evidence="10" id="KW-0732">Signal</keyword>
<accession>V8N2G1</accession>
<evidence type="ECO:0000256" key="8">
    <source>
        <dbReference type="ARBA" id="ARBA00023180"/>
    </source>
</evidence>